<keyword evidence="3" id="KW-1185">Reference proteome</keyword>
<accession>A0ABR1S7F7</accession>
<reference evidence="2 3" key="1">
    <citation type="submission" date="2023-01" db="EMBL/GenBank/DDBJ databases">
        <title>Analysis of 21 Apiospora genomes using comparative genomics revels a genus with tremendous synthesis potential of carbohydrate active enzymes and secondary metabolites.</title>
        <authorList>
            <person name="Sorensen T."/>
        </authorList>
    </citation>
    <scope>NUCLEOTIDE SEQUENCE [LARGE SCALE GENOMIC DNA]</scope>
    <source>
        <strain evidence="2 3">CBS 20057</strain>
    </source>
</reference>
<sequence length="313" mass="36253">MPILWLLFRREAVPSKKQPPPPPPPTKQHPAKQRDPSPPPPPPSSIPSWRRHPLTRLQWLRQRIRAQRWDYDHDQRRIPELVSSIDEPSVGLEPRPSLFTSPLGYFRYNRKIDCRVMARQRSMREIVALKGFEAEKLYNLRSSSPVASLSSTRSTAVDDHEDLTLSETVERAVVHIFWALGWLSDWTRYRLFELLVKCLLWKGAQWIRRIYVWWLGGTMAWTIECYAMPPAPCSALALRIGGRTEEMDQELVPVVGELERAQKVIEHALAHKGTGRDSVKCSVGDLARLSWSMFNASWRMSRIYICIAKQKLL</sequence>
<comment type="caution">
    <text evidence="2">The sequence shown here is derived from an EMBL/GenBank/DDBJ whole genome shotgun (WGS) entry which is preliminary data.</text>
</comment>
<evidence type="ECO:0000256" key="1">
    <source>
        <dbReference type="SAM" id="MobiDB-lite"/>
    </source>
</evidence>
<feature type="region of interest" description="Disordered" evidence="1">
    <location>
        <begin position="11"/>
        <end position="50"/>
    </location>
</feature>
<dbReference type="Proteomes" id="UP001396898">
    <property type="component" value="Unassembled WGS sequence"/>
</dbReference>
<proteinExistence type="predicted"/>
<feature type="compositionally biased region" description="Pro residues" evidence="1">
    <location>
        <begin position="36"/>
        <end position="45"/>
    </location>
</feature>
<dbReference type="EMBL" id="JAQQWI010000007">
    <property type="protein sequence ID" value="KAK8027775.1"/>
    <property type="molecule type" value="Genomic_DNA"/>
</dbReference>
<name>A0ABR1S7F7_9PEZI</name>
<protein>
    <submittedName>
        <fullName evidence="2">Uncharacterized protein</fullName>
    </submittedName>
</protein>
<gene>
    <name evidence="2" type="ORF">PG991_004831</name>
</gene>
<feature type="compositionally biased region" description="Pro residues" evidence="1">
    <location>
        <begin position="17"/>
        <end position="27"/>
    </location>
</feature>
<organism evidence="2 3">
    <name type="scientific">Apiospora marii</name>
    <dbReference type="NCBI Taxonomy" id="335849"/>
    <lineage>
        <taxon>Eukaryota</taxon>
        <taxon>Fungi</taxon>
        <taxon>Dikarya</taxon>
        <taxon>Ascomycota</taxon>
        <taxon>Pezizomycotina</taxon>
        <taxon>Sordariomycetes</taxon>
        <taxon>Xylariomycetidae</taxon>
        <taxon>Amphisphaeriales</taxon>
        <taxon>Apiosporaceae</taxon>
        <taxon>Apiospora</taxon>
    </lineage>
</organism>
<evidence type="ECO:0000313" key="3">
    <source>
        <dbReference type="Proteomes" id="UP001396898"/>
    </source>
</evidence>
<evidence type="ECO:0000313" key="2">
    <source>
        <dbReference type="EMBL" id="KAK8027775.1"/>
    </source>
</evidence>